<dbReference type="InterPro" id="IPR031304">
    <property type="entry name" value="SLT_2"/>
</dbReference>
<reference evidence="3" key="1">
    <citation type="journal article" date="2014" name="Int. J. Syst. Evol. Microbiol.">
        <title>Complete genome sequence of Corynebacterium casei LMG S-19264T (=DSM 44701T), isolated from a smear-ripened cheese.</title>
        <authorList>
            <consortium name="US DOE Joint Genome Institute (JGI-PGF)"/>
            <person name="Walter F."/>
            <person name="Albersmeier A."/>
            <person name="Kalinowski J."/>
            <person name="Ruckert C."/>
        </authorList>
    </citation>
    <scope>NUCLEOTIDE SEQUENCE</scope>
    <source>
        <strain evidence="3">CGMCC 1.6293</strain>
    </source>
</reference>
<dbReference type="InterPro" id="IPR036365">
    <property type="entry name" value="PGBD-like_sf"/>
</dbReference>
<dbReference type="Gene3D" id="1.10.530.10">
    <property type="match status" value="1"/>
</dbReference>
<dbReference type="Gene3D" id="1.10.8.350">
    <property type="entry name" value="Bacterial muramidase"/>
    <property type="match status" value="1"/>
</dbReference>
<reference evidence="3" key="2">
    <citation type="submission" date="2020-09" db="EMBL/GenBank/DDBJ databases">
        <authorList>
            <person name="Sun Q."/>
            <person name="Zhou Y."/>
        </authorList>
    </citation>
    <scope>NUCLEOTIDE SEQUENCE</scope>
    <source>
        <strain evidence="3">CGMCC 1.6293</strain>
    </source>
</reference>
<accession>A0A917SU84</accession>
<dbReference type="InterPro" id="IPR002477">
    <property type="entry name" value="Peptidoglycan-bd-like"/>
</dbReference>
<name>A0A917SU84_9RHOB</name>
<dbReference type="InterPro" id="IPR036366">
    <property type="entry name" value="PGBDSf"/>
</dbReference>
<dbReference type="RefSeq" id="WP_028284966.1">
    <property type="nucleotide sequence ID" value="NZ_BMLF01000001.1"/>
</dbReference>
<dbReference type="Pfam" id="PF13406">
    <property type="entry name" value="SLT_2"/>
    <property type="match status" value="1"/>
</dbReference>
<sequence>MQATRRHFILSGTAMMLAGCAGGGGGMISAPMAGEPVMRPAANPDYDRWVAAFRGRAAERGISDATLSAAFRDAGYLPGVVERDRNQTETSRSLEDYLAITANPTKVRDGRAAFARQQSLLNQLESRYGVPAHVVAAIWGMESNYGTRRGTVPVISATSTLAYDGRRGDFFEKQLMAALRILQRGDVAPSGLTGSWAGAMGHTQFIPTTFEAYAVDFRGDGRRDIWSDDPTDGLASAAAYLSKSGWRRGEPWGHEVRLPAGAAIGATRSLSAWGAAGLQRTDGGRLAGGTSARLIQPAGAAGPAFLVLPNFRVILRYNNAEKYAIGVGHLSDRIAGGPALSASFPPDRYGLSIEDRRRLQERLTAAGYDAGTPDGVLGKKTEAAISAYQRANGMAVTGEPSRALLARL</sequence>
<feature type="domain" description="Peptidoglycan binding-like" evidence="1">
    <location>
        <begin position="354"/>
        <end position="408"/>
    </location>
</feature>
<comment type="caution">
    <text evidence="3">The sequence shown here is derived from an EMBL/GenBank/DDBJ whole genome shotgun (WGS) entry which is preliminary data.</text>
</comment>
<dbReference type="InterPro" id="IPR006311">
    <property type="entry name" value="TAT_signal"/>
</dbReference>
<dbReference type="InterPro" id="IPR023346">
    <property type="entry name" value="Lysozyme-like_dom_sf"/>
</dbReference>
<evidence type="ECO:0000259" key="1">
    <source>
        <dbReference type="Pfam" id="PF01471"/>
    </source>
</evidence>
<dbReference type="SUPFAM" id="SSF47090">
    <property type="entry name" value="PGBD-like"/>
    <property type="match status" value="1"/>
</dbReference>
<dbReference type="Gene3D" id="1.10.101.10">
    <property type="entry name" value="PGBD-like superfamily/PGBD"/>
    <property type="match status" value="1"/>
</dbReference>
<dbReference type="GO" id="GO:0009253">
    <property type="term" value="P:peptidoglycan catabolic process"/>
    <property type="evidence" value="ECO:0007669"/>
    <property type="project" value="TreeGrafter"/>
</dbReference>
<dbReference type="Pfam" id="PF01471">
    <property type="entry name" value="PG_binding_1"/>
    <property type="match status" value="1"/>
</dbReference>
<dbReference type="PROSITE" id="PS51257">
    <property type="entry name" value="PROKAR_LIPOPROTEIN"/>
    <property type="match status" value="1"/>
</dbReference>
<dbReference type="AlphaFoldDB" id="A0A917SU84"/>
<organism evidence="3 4">
    <name type="scientific">Pseudooceanicola nanhaiensis</name>
    <dbReference type="NCBI Taxonomy" id="375761"/>
    <lineage>
        <taxon>Bacteria</taxon>
        <taxon>Pseudomonadati</taxon>
        <taxon>Pseudomonadota</taxon>
        <taxon>Alphaproteobacteria</taxon>
        <taxon>Rhodobacterales</taxon>
        <taxon>Paracoccaceae</taxon>
        <taxon>Pseudooceanicola</taxon>
    </lineage>
</organism>
<evidence type="ECO:0000313" key="3">
    <source>
        <dbReference type="EMBL" id="GGL96620.1"/>
    </source>
</evidence>
<dbReference type="InterPro" id="IPR043426">
    <property type="entry name" value="MltB-like"/>
</dbReference>
<dbReference type="GO" id="GO:0008933">
    <property type="term" value="F:peptidoglycan lytic transglycosylase activity"/>
    <property type="evidence" value="ECO:0007669"/>
    <property type="project" value="TreeGrafter"/>
</dbReference>
<protein>
    <submittedName>
        <fullName evidence="3">Murein transglycosylase</fullName>
    </submittedName>
</protein>
<dbReference type="EMBL" id="BMLF01000001">
    <property type="protein sequence ID" value="GGL96620.1"/>
    <property type="molecule type" value="Genomic_DNA"/>
</dbReference>
<gene>
    <name evidence="3" type="ORF">GCM10011534_18340</name>
</gene>
<dbReference type="PROSITE" id="PS51318">
    <property type="entry name" value="TAT"/>
    <property type="match status" value="1"/>
</dbReference>
<dbReference type="FunFam" id="1.10.8.350:FF:000001">
    <property type="entry name" value="Lytic murein transglycosylase B"/>
    <property type="match status" value="1"/>
</dbReference>
<dbReference type="CDD" id="cd13399">
    <property type="entry name" value="Slt35-like"/>
    <property type="match status" value="1"/>
</dbReference>
<evidence type="ECO:0000313" key="4">
    <source>
        <dbReference type="Proteomes" id="UP000649829"/>
    </source>
</evidence>
<dbReference type="InterPro" id="IPR011970">
    <property type="entry name" value="MltB_2"/>
</dbReference>
<dbReference type="PANTHER" id="PTHR30163">
    <property type="entry name" value="MEMBRANE-BOUND LYTIC MUREIN TRANSGLYCOSYLASE B"/>
    <property type="match status" value="1"/>
</dbReference>
<evidence type="ECO:0000259" key="2">
    <source>
        <dbReference type="Pfam" id="PF13406"/>
    </source>
</evidence>
<dbReference type="NCBIfam" id="TIGR02283">
    <property type="entry name" value="MltB_2"/>
    <property type="match status" value="1"/>
</dbReference>
<dbReference type="PANTHER" id="PTHR30163:SF8">
    <property type="entry name" value="LYTIC MUREIN TRANSGLYCOSYLASE"/>
    <property type="match status" value="1"/>
</dbReference>
<dbReference type="SUPFAM" id="SSF53955">
    <property type="entry name" value="Lysozyme-like"/>
    <property type="match status" value="1"/>
</dbReference>
<feature type="domain" description="Transglycosylase SLT" evidence="2">
    <location>
        <begin position="47"/>
        <end position="332"/>
    </location>
</feature>
<proteinExistence type="predicted"/>
<dbReference type="Proteomes" id="UP000649829">
    <property type="component" value="Unassembled WGS sequence"/>
</dbReference>
<keyword evidence="4" id="KW-1185">Reference proteome</keyword>